<evidence type="ECO:0000313" key="1">
    <source>
        <dbReference type="EMBL" id="KAF6026592.1"/>
    </source>
</evidence>
<keyword evidence="2" id="KW-1185">Reference proteome</keyword>
<proteinExistence type="predicted"/>
<accession>A0A7J7JJR7</accession>
<evidence type="ECO:0000313" key="2">
    <source>
        <dbReference type="Proteomes" id="UP000593567"/>
    </source>
</evidence>
<name>A0A7J7JJR7_BUGNE</name>
<comment type="caution">
    <text evidence="1">The sequence shown here is derived from an EMBL/GenBank/DDBJ whole genome shotgun (WGS) entry which is preliminary data.</text>
</comment>
<organism evidence="1 2">
    <name type="scientific">Bugula neritina</name>
    <name type="common">Brown bryozoan</name>
    <name type="synonym">Sertularia neritina</name>
    <dbReference type="NCBI Taxonomy" id="10212"/>
    <lineage>
        <taxon>Eukaryota</taxon>
        <taxon>Metazoa</taxon>
        <taxon>Spiralia</taxon>
        <taxon>Lophotrochozoa</taxon>
        <taxon>Bryozoa</taxon>
        <taxon>Gymnolaemata</taxon>
        <taxon>Cheilostomatida</taxon>
        <taxon>Flustrina</taxon>
        <taxon>Buguloidea</taxon>
        <taxon>Bugulidae</taxon>
        <taxon>Bugula</taxon>
    </lineage>
</organism>
<protein>
    <submittedName>
        <fullName evidence="1">Uncharacterized protein</fullName>
    </submittedName>
</protein>
<dbReference type="EMBL" id="VXIV02002243">
    <property type="protein sequence ID" value="KAF6026592.1"/>
    <property type="molecule type" value="Genomic_DNA"/>
</dbReference>
<dbReference type="Proteomes" id="UP000593567">
    <property type="component" value="Unassembled WGS sequence"/>
</dbReference>
<sequence>MSTIGYHDYFNECHYSQHPWEIQILSNSSSHYWTNHIPQSIDTVDSTSTAAYVCILSFEWPLTLLGKNN</sequence>
<gene>
    <name evidence="1" type="ORF">EB796_015095</name>
</gene>
<reference evidence="1" key="1">
    <citation type="submission" date="2020-06" db="EMBL/GenBank/DDBJ databases">
        <title>Draft genome of Bugula neritina, a colonial animal packing powerful symbionts and potential medicines.</title>
        <authorList>
            <person name="Rayko M."/>
        </authorList>
    </citation>
    <scope>NUCLEOTIDE SEQUENCE [LARGE SCALE GENOMIC DNA]</scope>
    <source>
        <strain evidence="1">Kwan_BN1</strain>
    </source>
</reference>
<dbReference type="AlphaFoldDB" id="A0A7J7JJR7"/>